<dbReference type="PANTHER" id="PTHR40061">
    <property type="entry name" value="SPORULATION PROTEIN YLMC-RELATED"/>
    <property type="match status" value="1"/>
</dbReference>
<protein>
    <recommendedName>
        <fullName evidence="1">PRC-barrel domain-containing protein</fullName>
    </recommendedName>
</protein>
<dbReference type="EMBL" id="BMLG01000001">
    <property type="protein sequence ID" value="GGM21790.1"/>
    <property type="molecule type" value="Genomic_DNA"/>
</dbReference>
<comment type="caution">
    <text evidence="2">The sequence shown here is derived from an EMBL/GenBank/DDBJ whole genome shotgun (WGS) entry which is preliminary data.</text>
</comment>
<dbReference type="NCBIfam" id="TIGR02888">
    <property type="entry name" value="spore_YlmC_YmxH"/>
    <property type="match status" value="1"/>
</dbReference>
<dbReference type="SUPFAM" id="SSF50346">
    <property type="entry name" value="PRC-barrel domain"/>
    <property type="match status" value="1"/>
</dbReference>
<reference evidence="2" key="2">
    <citation type="submission" date="2020-09" db="EMBL/GenBank/DDBJ databases">
        <authorList>
            <person name="Sun Q."/>
            <person name="Zhou Y."/>
        </authorList>
    </citation>
    <scope>NUCLEOTIDE SEQUENCE</scope>
    <source>
        <strain evidence="2">CGMCC 1.6333</strain>
    </source>
</reference>
<proteinExistence type="predicted"/>
<dbReference type="InterPro" id="IPR014238">
    <property type="entry name" value="Spore_YlmC/YmxH"/>
</dbReference>
<gene>
    <name evidence="2" type="primary">ymxH</name>
    <name evidence="2" type="ORF">GCM10011351_04570</name>
</gene>
<dbReference type="InterPro" id="IPR011033">
    <property type="entry name" value="PRC_barrel-like_sf"/>
</dbReference>
<dbReference type="AlphaFoldDB" id="A0A917TI90"/>
<sequence length="84" mass="9595">MRYKTLSGKEIVNINNGSRLGILGQTDIELDEKTGQIKAFIIPNYGWLGMKKEGENLKIHWKDIQKIGEDMIMINQTPPNKPQI</sequence>
<dbReference type="Pfam" id="PF05239">
    <property type="entry name" value="PRC"/>
    <property type="match status" value="1"/>
</dbReference>
<organism evidence="2 3">
    <name type="scientific">Paraliobacillus quinghaiensis</name>
    <dbReference type="NCBI Taxonomy" id="470815"/>
    <lineage>
        <taxon>Bacteria</taxon>
        <taxon>Bacillati</taxon>
        <taxon>Bacillota</taxon>
        <taxon>Bacilli</taxon>
        <taxon>Bacillales</taxon>
        <taxon>Bacillaceae</taxon>
        <taxon>Paraliobacillus</taxon>
    </lineage>
</organism>
<accession>A0A917TI90</accession>
<evidence type="ECO:0000313" key="2">
    <source>
        <dbReference type="EMBL" id="GGM21790.1"/>
    </source>
</evidence>
<dbReference type="Gene3D" id="2.30.30.240">
    <property type="entry name" value="PRC-barrel domain"/>
    <property type="match status" value="1"/>
</dbReference>
<name>A0A917TI90_9BACI</name>
<dbReference type="PANTHER" id="PTHR40061:SF2">
    <property type="entry name" value="PRC-BARREL DOMAIN-CONTAINING PROTEIN"/>
    <property type="match status" value="1"/>
</dbReference>
<reference evidence="2" key="1">
    <citation type="journal article" date="2014" name="Int. J. Syst. Evol. Microbiol.">
        <title>Complete genome sequence of Corynebacterium casei LMG S-19264T (=DSM 44701T), isolated from a smear-ripened cheese.</title>
        <authorList>
            <consortium name="US DOE Joint Genome Institute (JGI-PGF)"/>
            <person name="Walter F."/>
            <person name="Albersmeier A."/>
            <person name="Kalinowski J."/>
            <person name="Ruckert C."/>
        </authorList>
    </citation>
    <scope>NUCLEOTIDE SEQUENCE</scope>
    <source>
        <strain evidence="2">CGMCC 1.6333</strain>
    </source>
</reference>
<dbReference type="Proteomes" id="UP000618460">
    <property type="component" value="Unassembled WGS sequence"/>
</dbReference>
<keyword evidence="3" id="KW-1185">Reference proteome</keyword>
<dbReference type="InterPro" id="IPR027275">
    <property type="entry name" value="PRC-brl_dom"/>
</dbReference>
<evidence type="ECO:0000313" key="3">
    <source>
        <dbReference type="Proteomes" id="UP000618460"/>
    </source>
</evidence>
<feature type="domain" description="PRC-barrel" evidence="1">
    <location>
        <begin position="1"/>
        <end position="77"/>
    </location>
</feature>
<dbReference type="OrthoDB" id="2468688at2"/>
<evidence type="ECO:0000259" key="1">
    <source>
        <dbReference type="Pfam" id="PF05239"/>
    </source>
</evidence>
<dbReference type="RefSeq" id="WP_117151893.1">
    <property type="nucleotide sequence ID" value="NZ_BMLG01000001.1"/>
</dbReference>